<reference evidence="15" key="2">
    <citation type="submission" date="2024-10" db="UniProtKB">
        <authorList>
            <consortium name="EnsemblProtists"/>
        </authorList>
    </citation>
    <scope>IDENTIFICATION</scope>
</reference>
<evidence type="ECO:0000256" key="2">
    <source>
        <dbReference type="ARBA" id="ARBA00010823"/>
    </source>
</evidence>
<dbReference type="Proteomes" id="UP000013827">
    <property type="component" value="Unassembled WGS sequence"/>
</dbReference>
<dbReference type="RefSeq" id="XP_005758411.1">
    <property type="nucleotide sequence ID" value="XM_005758354.1"/>
</dbReference>
<keyword evidence="9" id="KW-0408">Iron</keyword>
<dbReference type="KEGG" id="ehx:EMIHUDRAFT_438862"/>
<dbReference type="GO" id="GO:0046872">
    <property type="term" value="F:metal ion binding"/>
    <property type="evidence" value="ECO:0007669"/>
    <property type="project" value="UniProtKB-KW"/>
</dbReference>
<comment type="similarity">
    <text evidence="2">Belongs to the fatty acid desaturase type 1 family. AlkB subfamily.</text>
</comment>
<dbReference type="GeneID" id="17252058"/>
<keyword evidence="7 13" id="KW-1133">Transmembrane helix</keyword>
<keyword evidence="3" id="KW-1003">Cell membrane</keyword>
<feature type="transmembrane region" description="Helical" evidence="13">
    <location>
        <begin position="164"/>
        <end position="181"/>
    </location>
</feature>
<dbReference type="GO" id="GO:0006629">
    <property type="term" value="P:lipid metabolic process"/>
    <property type="evidence" value="ECO:0007669"/>
    <property type="project" value="InterPro"/>
</dbReference>
<evidence type="ECO:0000259" key="14">
    <source>
        <dbReference type="Pfam" id="PF00487"/>
    </source>
</evidence>
<dbReference type="GO" id="GO:0005886">
    <property type="term" value="C:plasma membrane"/>
    <property type="evidence" value="ECO:0007669"/>
    <property type="project" value="UniProtKB-SubCell"/>
</dbReference>
<organism evidence="15 16">
    <name type="scientific">Emiliania huxleyi (strain CCMP1516)</name>
    <dbReference type="NCBI Taxonomy" id="280463"/>
    <lineage>
        <taxon>Eukaryota</taxon>
        <taxon>Haptista</taxon>
        <taxon>Haptophyta</taxon>
        <taxon>Prymnesiophyceae</taxon>
        <taxon>Isochrysidales</taxon>
        <taxon>Noelaerhabdaceae</taxon>
        <taxon>Emiliania</taxon>
    </lineage>
</organism>
<evidence type="ECO:0000256" key="6">
    <source>
        <dbReference type="ARBA" id="ARBA00022723"/>
    </source>
</evidence>
<dbReference type="OMA" id="HAFSWWA"/>
<keyword evidence="11 13" id="KW-0472">Membrane</keyword>
<keyword evidence="8" id="KW-0560">Oxidoreductase</keyword>
<evidence type="ECO:0000256" key="7">
    <source>
        <dbReference type="ARBA" id="ARBA00022989"/>
    </source>
</evidence>
<evidence type="ECO:0000256" key="1">
    <source>
        <dbReference type="ARBA" id="ARBA00004429"/>
    </source>
</evidence>
<dbReference type="PaxDb" id="2903-EOD05982"/>
<feature type="transmembrane region" description="Helical" evidence="13">
    <location>
        <begin position="465"/>
        <end position="483"/>
    </location>
</feature>
<feature type="transmembrane region" description="Helical" evidence="13">
    <location>
        <begin position="239"/>
        <end position="258"/>
    </location>
</feature>
<keyword evidence="16" id="KW-1185">Reference proteome</keyword>
<feature type="region of interest" description="Disordered" evidence="12">
    <location>
        <begin position="1"/>
        <end position="23"/>
    </location>
</feature>
<protein>
    <recommendedName>
        <fullName evidence="14">Fatty acid desaturase domain-containing protein</fullName>
    </recommendedName>
</protein>
<feature type="transmembrane region" description="Helical" evidence="13">
    <location>
        <begin position="77"/>
        <end position="97"/>
    </location>
</feature>
<dbReference type="eggNOG" id="ENOG502RYW0">
    <property type="taxonomic scope" value="Eukaryota"/>
</dbReference>
<evidence type="ECO:0000313" key="16">
    <source>
        <dbReference type="Proteomes" id="UP000013827"/>
    </source>
</evidence>
<comment type="subcellular location">
    <subcellularLocation>
        <location evidence="1">Cell inner membrane</location>
        <topology evidence="1">Multi-pass membrane protein</topology>
    </subcellularLocation>
</comment>
<reference evidence="16" key="1">
    <citation type="journal article" date="2013" name="Nature">
        <title>Pan genome of the phytoplankton Emiliania underpins its global distribution.</title>
        <authorList>
            <person name="Read B.A."/>
            <person name="Kegel J."/>
            <person name="Klute M.J."/>
            <person name="Kuo A."/>
            <person name="Lefebvre S.C."/>
            <person name="Maumus F."/>
            <person name="Mayer C."/>
            <person name="Miller J."/>
            <person name="Monier A."/>
            <person name="Salamov A."/>
            <person name="Young J."/>
            <person name="Aguilar M."/>
            <person name="Claverie J.M."/>
            <person name="Frickenhaus S."/>
            <person name="Gonzalez K."/>
            <person name="Herman E.K."/>
            <person name="Lin Y.C."/>
            <person name="Napier J."/>
            <person name="Ogata H."/>
            <person name="Sarno A.F."/>
            <person name="Shmutz J."/>
            <person name="Schroeder D."/>
            <person name="de Vargas C."/>
            <person name="Verret F."/>
            <person name="von Dassow P."/>
            <person name="Valentin K."/>
            <person name="Van de Peer Y."/>
            <person name="Wheeler G."/>
            <person name="Dacks J.B."/>
            <person name="Delwiche C.F."/>
            <person name="Dyhrman S.T."/>
            <person name="Glockner G."/>
            <person name="John U."/>
            <person name="Richards T."/>
            <person name="Worden A.Z."/>
            <person name="Zhang X."/>
            <person name="Grigoriev I.V."/>
            <person name="Allen A.E."/>
            <person name="Bidle K."/>
            <person name="Borodovsky M."/>
            <person name="Bowler C."/>
            <person name="Brownlee C."/>
            <person name="Cock J.M."/>
            <person name="Elias M."/>
            <person name="Gladyshev V.N."/>
            <person name="Groth M."/>
            <person name="Guda C."/>
            <person name="Hadaegh A."/>
            <person name="Iglesias-Rodriguez M.D."/>
            <person name="Jenkins J."/>
            <person name="Jones B.M."/>
            <person name="Lawson T."/>
            <person name="Leese F."/>
            <person name="Lindquist E."/>
            <person name="Lobanov A."/>
            <person name="Lomsadze A."/>
            <person name="Malik S.B."/>
            <person name="Marsh M.E."/>
            <person name="Mackinder L."/>
            <person name="Mock T."/>
            <person name="Mueller-Roeber B."/>
            <person name="Pagarete A."/>
            <person name="Parker M."/>
            <person name="Probert I."/>
            <person name="Quesneville H."/>
            <person name="Raines C."/>
            <person name="Rensing S.A."/>
            <person name="Riano-Pachon D.M."/>
            <person name="Richier S."/>
            <person name="Rokitta S."/>
            <person name="Shiraiwa Y."/>
            <person name="Soanes D.M."/>
            <person name="van der Giezen M."/>
            <person name="Wahlund T.M."/>
            <person name="Williams B."/>
            <person name="Wilson W."/>
            <person name="Wolfe G."/>
            <person name="Wurch L.L."/>
        </authorList>
    </citation>
    <scope>NUCLEOTIDE SEQUENCE</scope>
</reference>
<keyword evidence="10" id="KW-0503">Monooxygenase</keyword>
<dbReference type="PANTHER" id="PTHR38674">
    <property type="entry name" value="ALKANE 1-MONOOXYGENASE 1"/>
    <property type="match status" value="1"/>
</dbReference>
<accession>A0A0D3I3Z7</accession>
<evidence type="ECO:0000256" key="4">
    <source>
        <dbReference type="ARBA" id="ARBA00022519"/>
    </source>
</evidence>
<evidence type="ECO:0000256" key="8">
    <source>
        <dbReference type="ARBA" id="ARBA00023002"/>
    </source>
</evidence>
<evidence type="ECO:0000256" key="10">
    <source>
        <dbReference type="ARBA" id="ARBA00023033"/>
    </source>
</evidence>
<dbReference type="InterPro" id="IPR033885">
    <property type="entry name" value="AlkB/XylM"/>
</dbReference>
<keyword evidence="5 13" id="KW-0812">Transmembrane</keyword>
<dbReference type="HOGENOM" id="CLU_479354_0_0_1"/>
<evidence type="ECO:0000256" key="11">
    <source>
        <dbReference type="ARBA" id="ARBA00023136"/>
    </source>
</evidence>
<dbReference type="Pfam" id="PF00487">
    <property type="entry name" value="FA_desaturase"/>
    <property type="match status" value="1"/>
</dbReference>
<feature type="transmembrane region" description="Helical" evidence="13">
    <location>
        <begin position="117"/>
        <end position="133"/>
    </location>
</feature>
<dbReference type="AlphaFoldDB" id="A0A0D3I3Z7"/>
<keyword evidence="4" id="KW-0997">Cell inner membrane</keyword>
<evidence type="ECO:0000313" key="15">
    <source>
        <dbReference type="EnsemblProtists" id="EOD05982"/>
    </source>
</evidence>
<feature type="transmembrane region" description="Helical" evidence="13">
    <location>
        <begin position="201"/>
        <end position="224"/>
    </location>
</feature>
<sequence length="569" mass="63209">MELASRRSASTTTARCRRSNRTNDMRDRRAIDSLCARAGTRKAETPKEDAPKLAQHWQLWPAPTEIDRSGTAAYIQAAWLATLVVTFVLVGGLPGIAVLHESLDEPLRQGEVPFSNLLQMVCIFLGLISFRWVPDDHNTAVQYWFHAVTGALATEGIYRGGWRAATVAYVIILLPIAEHIVGTDRRSPPPKDELNSKSFRFASLAQPVLQLLWLAWSLLIVAFGNDGYDGVKKLSTMEVVLGGISFGVYSGAFGITYAHELCHRHAKLDRLLGILNLVCVFYPHFNIEHNKGHHKMVATEEDPATARAGESFYHFLPRVVIGELRSAVELEGKRLAKAGVPFLHPTNELLQLFSLSIAMAAGVGLCLGGQALAFFLIQAGTAVLLFESVNYLEHYGLERRQYTSDPSLPVEWRYAKIGLRHAWDSPTRLGNTILLKLQRHADHHNHAGKRYQQLTTSDASPQLPGGYATMIAIALVPPLWFAVMDPRLLEHRRSMPRQHYRHWPRGVTPPPPTLGDTGIKGAASLVIAGQRWVRPSVRISNQSRLSCNVCLDPERCSHADMAPQCDECE</sequence>
<dbReference type="PANTHER" id="PTHR38674:SF1">
    <property type="entry name" value="ALKANE 1-MONOOXYGENASE 1"/>
    <property type="match status" value="1"/>
</dbReference>
<proteinExistence type="inferred from homology"/>
<dbReference type="EnsemblProtists" id="EOD05982">
    <property type="protein sequence ID" value="EOD05982"/>
    <property type="gene ID" value="EMIHUDRAFT_438862"/>
</dbReference>
<evidence type="ECO:0000256" key="3">
    <source>
        <dbReference type="ARBA" id="ARBA00022475"/>
    </source>
</evidence>
<keyword evidence="6" id="KW-0479">Metal-binding</keyword>
<feature type="domain" description="Fatty acid desaturase" evidence="14">
    <location>
        <begin position="240"/>
        <end position="470"/>
    </location>
</feature>
<feature type="transmembrane region" description="Helical" evidence="13">
    <location>
        <begin position="349"/>
        <end position="367"/>
    </location>
</feature>
<dbReference type="CDD" id="cd03512">
    <property type="entry name" value="Alkane-hydroxylase"/>
    <property type="match status" value="1"/>
</dbReference>
<evidence type="ECO:0000256" key="5">
    <source>
        <dbReference type="ARBA" id="ARBA00022692"/>
    </source>
</evidence>
<dbReference type="GO" id="GO:0004497">
    <property type="term" value="F:monooxygenase activity"/>
    <property type="evidence" value="ECO:0007669"/>
    <property type="project" value="UniProtKB-KW"/>
</dbReference>
<feature type="compositionally biased region" description="Low complexity" evidence="12">
    <location>
        <begin position="1"/>
        <end position="14"/>
    </location>
</feature>
<evidence type="ECO:0000256" key="13">
    <source>
        <dbReference type="SAM" id="Phobius"/>
    </source>
</evidence>
<dbReference type="InterPro" id="IPR005804">
    <property type="entry name" value="FA_desaturase_dom"/>
</dbReference>
<evidence type="ECO:0000256" key="9">
    <source>
        <dbReference type="ARBA" id="ARBA00023004"/>
    </source>
</evidence>
<name>A0A0D3I3Z7_EMIH1</name>
<evidence type="ECO:0000256" key="12">
    <source>
        <dbReference type="SAM" id="MobiDB-lite"/>
    </source>
</evidence>